<sequence>MTKQRTVGVLRVVFGLLGLVALTVGYDRDIHTGDAVNFWFYFTDLSNMFAAGVFLYGGIAVLRGRPGVPDLMRGAAVLYLVITGLVYWTLLANTINAQTIVWENDIVHGVMPTVLVIDWLVSPPARRLGFGKASRWLAFPILYLAVSLIRGPIVRWWPYDFLDPTQPGGYTHVTTWSFIVTGVFVVFMLLIVWAGNQLGSSSGSPSSDRSLSTRSA</sequence>
<proteinExistence type="predicted"/>
<feature type="transmembrane region" description="Helical" evidence="1">
    <location>
        <begin position="173"/>
        <end position="194"/>
    </location>
</feature>
<feature type="transmembrane region" description="Helical" evidence="1">
    <location>
        <begin position="74"/>
        <end position="95"/>
    </location>
</feature>
<dbReference type="NCBIfam" id="NF038065">
    <property type="entry name" value="Pr6Pr"/>
    <property type="match status" value="1"/>
</dbReference>
<dbReference type="InterPro" id="IPR049713">
    <property type="entry name" value="Pr6Pr-like"/>
</dbReference>
<feature type="transmembrane region" description="Helical" evidence="1">
    <location>
        <begin position="7"/>
        <end position="26"/>
    </location>
</feature>
<keyword evidence="1" id="KW-0812">Transmembrane</keyword>
<dbReference type="RefSeq" id="WP_212518298.1">
    <property type="nucleotide sequence ID" value="NZ_JAGSOH010000029.1"/>
</dbReference>
<organism evidence="2 3">
    <name type="scientific">Actinospica acidithermotolerans</name>
    <dbReference type="NCBI Taxonomy" id="2828514"/>
    <lineage>
        <taxon>Bacteria</taxon>
        <taxon>Bacillati</taxon>
        <taxon>Actinomycetota</taxon>
        <taxon>Actinomycetes</taxon>
        <taxon>Catenulisporales</taxon>
        <taxon>Actinospicaceae</taxon>
        <taxon>Actinospica</taxon>
    </lineage>
</organism>
<feature type="transmembrane region" description="Helical" evidence="1">
    <location>
        <begin position="101"/>
        <end position="121"/>
    </location>
</feature>
<evidence type="ECO:0000256" key="1">
    <source>
        <dbReference type="SAM" id="Phobius"/>
    </source>
</evidence>
<evidence type="ECO:0000313" key="2">
    <source>
        <dbReference type="EMBL" id="MBR7827151.1"/>
    </source>
</evidence>
<accession>A0A941E8U3</accession>
<reference evidence="2" key="1">
    <citation type="submission" date="2021-04" db="EMBL/GenBank/DDBJ databases">
        <title>Genome based classification of Actinospica acidithermotolerans sp. nov., an actinobacterium isolated from an Indonesian hot spring.</title>
        <authorList>
            <person name="Kusuma A.B."/>
            <person name="Putra K.E."/>
            <person name="Nafisah S."/>
            <person name="Loh J."/>
            <person name="Nouioui I."/>
            <person name="Goodfellow M."/>
        </authorList>
    </citation>
    <scope>NUCLEOTIDE SEQUENCE</scope>
    <source>
        <strain evidence="2">MGRD01-02</strain>
    </source>
</reference>
<keyword evidence="1" id="KW-1133">Transmembrane helix</keyword>
<dbReference type="EMBL" id="JAGSOH010000029">
    <property type="protein sequence ID" value="MBR7827151.1"/>
    <property type="molecule type" value="Genomic_DNA"/>
</dbReference>
<protein>
    <submittedName>
        <fullName evidence="2">Pr6Pr family membrane protein</fullName>
    </submittedName>
</protein>
<feature type="transmembrane region" description="Helical" evidence="1">
    <location>
        <begin position="38"/>
        <end position="62"/>
    </location>
</feature>
<dbReference type="Proteomes" id="UP000676325">
    <property type="component" value="Unassembled WGS sequence"/>
</dbReference>
<name>A0A941E8U3_9ACTN</name>
<keyword evidence="1" id="KW-0472">Membrane</keyword>
<keyword evidence="3" id="KW-1185">Reference proteome</keyword>
<comment type="caution">
    <text evidence="2">The sequence shown here is derived from an EMBL/GenBank/DDBJ whole genome shotgun (WGS) entry which is preliminary data.</text>
</comment>
<dbReference type="AlphaFoldDB" id="A0A941E8U3"/>
<evidence type="ECO:0000313" key="3">
    <source>
        <dbReference type="Proteomes" id="UP000676325"/>
    </source>
</evidence>
<gene>
    <name evidence="2" type="ORF">KDK95_12610</name>
</gene>
<feature type="transmembrane region" description="Helical" evidence="1">
    <location>
        <begin position="133"/>
        <end position="153"/>
    </location>
</feature>